<reference evidence="2" key="1">
    <citation type="submission" date="2015-09" db="EMBL/GenBank/DDBJ databases">
        <authorList>
            <consortium name="Pathogen Informatics"/>
        </authorList>
    </citation>
    <scope>NUCLEOTIDE SEQUENCE [LARGE SCALE GENOMIC DNA]</scope>
    <source>
        <strain evidence="2">Lake Konstanz</strain>
    </source>
</reference>
<dbReference type="AlphaFoldDB" id="A0A0S4IRC3"/>
<dbReference type="Proteomes" id="UP000051952">
    <property type="component" value="Unassembled WGS sequence"/>
</dbReference>
<gene>
    <name evidence="1" type="ORF">BSAL_03620</name>
</gene>
<dbReference type="OMA" id="CHLELFA"/>
<organism evidence="1 2">
    <name type="scientific">Bodo saltans</name>
    <name type="common">Flagellated protozoan</name>
    <dbReference type="NCBI Taxonomy" id="75058"/>
    <lineage>
        <taxon>Eukaryota</taxon>
        <taxon>Discoba</taxon>
        <taxon>Euglenozoa</taxon>
        <taxon>Kinetoplastea</taxon>
        <taxon>Metakinetoplastina</taxon>
        <taxon>Eubodonida</taxon>
        <taxon>Bodonidae</taxon>
        <taxon>Bodo</taxon>
    </lineage>
</organism>
<dbReference type="EMBL" id="CYKH01000193">
    <property type="protein sequence ID" value="CUE78193.1"/>
    <property type="molecule type" value="Genomic_DNA"/>
</dbReference>
<accession>A0A0S4IRC3</accession>
<evidence type="ECO:0000313" key="2">
    <source>
        <dbReference type="Proteomes" id="UP000051952"/>
    </source>
</evidence>
<evidence type="ECO:0000313" key="1">
    <source>
        <dbReference type="EMBL" id="CUE78193.1"/>
    </source>
</evidence>
<proteinExistence type="predicted"/>
<protein>
    <submittedName>
        <fullName evidence="1">Uncharacterized protein</fullName>
    </submittedName>
</protein>
<dbReference type="OrthoDB" id="273242at2759"/>
<name>A0A0S4IRC3_BODSA</name>
<dbReference type="VEuPathDB" id="TriTrypDB:BSAL_03620"/>
<sequence length="979" mass="106965">MLEGALVSWATMAQESEASVQRLRELLHDSIVASEPRKEKECWNAMQGMCRDREQFTHTVRWYTQDIVAALLYLGVESVNDLLQVPPFSATALTQGDSSIPYVSAAERRHASSLLCSIMTDATFSDVSASRLIGGIFPLMGDQRVPLQPEDKTAPPLRATIARALFGQNPRFEPKRAICGVLLDTLLFVRCDGFKGLLMAVLLSDGVERGELVEAVQQLMPLLLRAAPPTILEPSASGGWGQRVLTLEDYHKSVCTQLLGLLGKVSERDVLIPGRPATQRGIQSSDTIEERLHLFLATALNRIVHLPSPAKDSKAFQTAYRLFHSANKFLFGPGFGAFAMQAPKDTSAVEQAVSNLLCLLKGTNGCASTEAVLLLWDKCFPGFLAITTTVLRSLGAGWATSASPLVVCIRSVWQCISHLVRHSTEIGMIIANTFARASRNAVAVTWSAATGGVHFETPRVDNGQCVFTTAEELITILCLHPSPRLMQVVFRSLCRASQQILYGDKSEHSDLHRLVGGVYTFLVSLDIDVVLDVHRIDESITTLKVALTLGPLLFRTSVGLLVQLLGSLREVSIEPSTKSDVILSLKATMQLILDEQRVLICNEVFGIPCDDVNVIAPTLQKSVDEIVASLSRVESNVHTDCTSVDLTPDITSIERHLTTSNHALVAIAAMRLSFDVERAWCHRTPILEHPETISILMRCLMITEDVGVLGHIVVIVSRLLLLKVVAQETWIEILRRAILEEPSPSTKFLGFTLPRLPRGAWDQFTARVFDVQLAVCDDDSEGVYCKSLDALCRKATHGGLADVVAVIASDGTKPVYLRMSALYLIGNITAAVAPLIPMSWVVEIATNCFRLATEETLKSAAAAMLSTLAMTMRAKAGGRGTMGGIDLEALMSIARHLSQYRSNAPQEAASVSLMRASLRTEEEVIRLHGDLIQQEVKAMSTDAFGTQEPDAEVSRLQALAAEAWTQRDASLKAVRRLLR</sequence>
<keyword evidence="2" id="KW-1185">Reference proteome</keyword>